<dbReference type="SUPFAM" id="SSF55048">
    <property type="entry name" value="Probable ACP-binding domain of malonyl-CoA ACP transacylase"/>
    <property type="match status" value="1"/>
</dbReference>
<reference evidence="2 3" key="1">
    <citation type="submission" date="2023-02" db="EMBL/GenBank/DDBJ databases">
        <title>LHISI_Scaffold_Assembly.</title>
        <authorList>
            <person name="Stuart O.P."/>
            <person name="Cleave R."/>
            <person name="Magrath M.J.L."/>
            <person name="Mikheyev A.S."/>
        </authorList>
    </citation>
    <scope>NUCLEOTIDE SEQUENCE [LARGE SCALE GENOMIC DNA]</scope>
    <source>
        <strain evidence="2">Daus_M_001</strain>
        <tissue evidence="2">Leg muscle</tissue>
    </source>
</reference>
<accession>A0ABQ9GWC8</accession>
<evidence type="ECO:0000313" key="3">
    <source>
        <dbReference type="Proteomes" id="UP001159363"/>
    </source>
</evidence>
<dbReference type="InterPro" id="IPR014043">
    <property type="entry name" value="Acyl_transferase_dom"/>
</dbReference>
<evidence type="ECO:0000313" key="2">
    <source>
        <dbReference type="EMBL" id="KAJ8876306.1"/>
    </source>
</evidence>
<proteinExistence type="predicted"/>
<sequence length="88" mass="9549">MLVAGLTWEQARSSCPTSISLACHNAASNVTVSGPQEDIRCFVQRLQAQGVFAVEVQSCGFAFHSKYVISGAPQLVQRLEQVSSRPMH</sequence>
<organism evidence="2 3">
    <name type="scientific">Dryococelus australis</name>
    <dbReference type="NCBI Taxonomy" id="614101"/>
    <lineage>
        <taxon>Eukaryota</taxon>
        <taxon>Metazoa</taxon>
        <taxon>Ecdysozoa</taxon>
        <taxon>Arthropoda</taxon>
        <taxon>Hexapoda</taxon>
        <taxon>Insecta</taxon>
        <taxon>Pterygota</taxon>
        <taxon>Neoptera</taxon>
        <taxon>Polyneoptera</taxon>
        <taxon>Phasmatodea</taxon>
        <taxon>Verophasmatodea</taxon>
        <taxon>Anareolatae</taxon>
        <taxon>Phasmatidae</taxon>
        <taxon>Eurycanthinae</taxon>
        <taxon>Dryococelus</taxon>
    </lineage>
</organism>
<evidence type="ECO:0000259" key="1">
    <source>
        <dbReference type="Pfam" id="PF00698"/>
    </source>
</evidence>
<dbReference type="Gene3D" id="3.30.70.250">
    <property type="entry name" value="Malonyl-CoA ACP transacylase, ACP-binding"/>
    <property type="match status" value="1"/>
</dbReference>
<name>A0ABQ9GWC8_9NEOP</name>
<protein>
    <recommendedName>
        <fullName evidence="1">Malonyl-CoA:ACP transacylase (MAT) domain-containing protein</fullName>
    </recommendedName>
</protein>
<comment type="caution">
    <text evidence="2">The sequence shown here is derived from an EMBL/GenBank/DDBJ whole genome shotgun (WGS) entry which is preliminary data.</text>
</comment>
<dbReference type="EMBL" id="JARBHB010000008">
    <property type="protein sequence ID" value="KAJ8876306.1"/>
    <property type="molecule type" value="Genomic_DNA"/>
</dbReference>
<gene>
    <name evidence="2" type="ORF">PR048_020751</name>
</gene>
<dbReference type="InterPro" id="IPR016036">
    <property type="entry name" value="Malonyl_transacylase_ACP-bd"/>
</dbReference>
<dbReference type="Pfam" id="PF00698">
    <property type="entry name" value="Acyl_transf_1"/>
    <property type="match status" value="1"/>
</dbReference>
<dbReference type="Proteomes" id="UP001159363">
    <property type="component" value="Chromosome 7"/>
</dbReference>
<feature type="domain" description="Malonyl-CoA:ACP transacylase (MAT)" evidence="1">
    <location>
        <begin position="3"/>
        <end position="84"/>
    </location>
</feature>
<keyword evidence="3" id="KW-1185">Reference proteome</keyword>